<dbReference type="OrthoDB" id="9812065at2"/>
<dbReference type="InterPro" id="IPR011330">
    <property type="entry name" value="Glyco_hydro/deAcase_b/a-brl"/>
</dbReference>
<dbReference type="EMBL" id="CP019288">
    <property type="protein sequence ID" value="QHI38147.1"/>
    <property type="molecule type" value="Genomic_DNA"/>
</dbReference>
<feature type="domain" description="NodB homology" evidence="3">
    <location>
        <begin position="28"/>
        <end position="213"/>
    </location>
</feature>
<accession>A0A7L4ZNU7</accession>
<sequence>MKFYTVKTPKLAKWIFPSLVWEFSVTEKKIYLTFDDGPIPIVTPWVLEQLAIYNAKATFFCIGDNVRKHPKIYNAIISKGHSIGNHTQHHVNAWKVSKATYISDSILCRETLENASKSSQKTTTNLFRPPYGKMKPQLAKKLQNLGYKIIMWNVLSGDFDTKLTPEKCLKNVINATEAGSIVVFHDSLKAYDKLQFVLPKVLKHFSNLGYTFERITL</sequence>
<dbReference type="InterPro" id="IPR002509">
    <property type="entry name" value="NODB_dom"/>
</dbReference>
<dbReference type="EC" id="3.5.1.104" evidence="4"/>
<dbReference type="InterPro" id="IPR050248">
    <property type="entry name" value="Polysacc_deacetylase_ArnD"/>
</dbReference>
<protein>
    <submittedName>
        <fullName evidence="4">Peptidoglycan-N-acetylglucosamine deacetylase</fullName>
        <ecNumber evidence="4">3.5.1.104</ecNumber>
    </submittedName>
</protein>
<dbReference type="GO" id="GO:0046872">
    <property type="term" value="F:metal ion binding"/>
    <property type="evidence" value="ECO:0007669"/>
    <property type="project" value="UniProtKB-KW"/>
</dbReference>
<name>A0A7L4ZNU7_9FLAO</name>
<keyword evidence="2 4" id="KW-0378">Hydrolase</keyword>
<dbReference type="PANTHER" id="PTHR10587">
    <property type="entry name" value="GLYCOSYL TRANSFERASE-RELATED"/>
    <property type="match status" value="1"/>
</dbReference>
<evidence type="ECO:0000313" key="4">
    <source>
        <dbReference type="EMBL" id="QHI38147.1"/>
    </source>
</evidence>
<keyword evidence="5" id="KW-1185">Reference proteome</keyword>
<dbReference type="RefSeq" id="WP_160130712.1">
    <property type="nucleotide sequence ID" value="NZ_CP019288.1"/>
</dbReference>
<gene>
    <name evidence="4" type="primary">pgdA</name>
    <name evidence="4" type="ORF">IMCC3317_35330</name>
</gene>
<evidence type="ECO:0000313" key="5">
    <source>
        <dbReference type="Proteomes" id="UP000464657"/>
    </source>
</evidence>
<dbReference type="PANTHER" id="PTHR10587:SF133">
    <property type="entry name" value="CHITIN DEACETYLASE 1-RELATED"/>
    <property type="match status" value="1"/>
</dbReference>
<dbReference type="CDD" id="cd10917">
    <property type="entry name" value="CE4_NodB_like_6s_7s"/>
    <property type="match status" value="1"/>
</dbReference>
<dbReference type="GO" id="GO:0016810">
    <property type="term" value="F:hydrolase activity, acting on carbon-nitrogen (but not peptide) bonds"/>
    <property type="evidence" value="ECO:0007669"/>
    <property type="project" value="InterPro"/>
</dbReference>
<dbReference type="Pfam" id="PF01522">
    <property type="entry name" value="Polysacc_deac_1"/>
    <property type="match status" value="1"/>
</dbReference>
<dbReference type="KEGG" id="kan:IMCC3317_35330"/>
<dbReference type="PROSITE" id="PS51677">
    <property type="entry name" value="NODB"/>
    <property type="match status" value="1"/>
</dbReference>
<dbReference type="Proteomes" id="UP000464657">
    <property type="component" value="Chromosome"/>
</dbReference>
<evidence type="ECO:0000259" key="3">
    <source>
        <dbReference type="PROSITE" id="PS51677"/>
    </source>
</evidence>
<evidence type="ECO:0000256" key="2">
    <source>
        <dbReference type="ARBA" id="ARBA00022801"/>
    </source>
</evidence>
<proteinExistence type="predicted"/>
<dbReference type="GO" id="GO:0005975">
    <property type="term" value="P:carbohydrate metabolic process"/>
    <property type="evidence" value="ECO:0007669"/>
    <property type="project" value="InterPro"/>
</dbReference>
<evidence type="ECO:0000256" key="1">
    <source>
        <dbReference type="ARBA" id="ARBA00022723"/>
    </source>
</evidence>
<reference evidence="4 5" key="1">
    <citation type="journal article" date="2013" name="Int. J. Syst. Evol. Microbiol.">
        <title>Kordia antarctica sp. nov., isolated from Antarctic seawater.</title>
        <authorList>
            <person name="Baek K."/>
            <person name="Choi A."/>
            <person name="Kang I."/>
            <person name="Lee K."/>
            <person name="Cho J.C."/>
        </authorList>
    </citation>
    <scope>NUCLEOTIDE SEQUENCE [LARGE SCALE GENOMIC DNA]</scope>
    <source>
        <strain evidence="4 5">IMCC3317</strain>
    </source>
</reference>
<dbReference type="AlphaFoldDB" id="A0A7L4ZNU7"/>
<keyword evidence="1" id="KW-0479">Metal-binding</keyword>
<dbReference type="GO" id="GO:0016020">
    <property type="term" value="C:membrane"/>
    <property type="evidence" value="ECO:0007669"/>
    <property type="project" value="TreeGrafter"/>
</dbReference>
<dbReference type="SUPFAM" id="SSF88713">
    <property type="entry name" value="Glycoside hydrolase/deacetylase"/>
    <property type="match status" value="1"/>
</dbReference>
<organism evidence="4 5">
    <name type="scientific">Kordia antarctica</name>
    <dbReference type="NCBI Taxonomy" id="1218801"/>
    <lineage>
        <taxon>Bacteria</taxon>
        <taxon>Pseudomonadati</taxon>
        <taxon>Bacteroidota</taxon>
        <taxon>Flavobacteriia</taxon>
        <taxon>Flavobacteriales</taxon>
        <taxon>Flavobacteriaceae</taxon>
        <taxon>Kordia</taxon>
    </lineage>
</organism>
<dbReference type="Gene3D" id="3.20.20.370">
    <property type="entry name" value="Glycoside hydrolase/deacetylase"/>
    <property type="match status" value="1"/>
</dbReference>